<dbReference type="RefSeq" id="XP_022337915.1">
    <property type="nucleotide sequence ID" value="XM_022482207.1"/>
</dbReference>
<dbReference type="GeneID" id="111133666"/>
<sequence length="629" mass="75043">MSYSIDLWPLSREQNVKPWSGMYMQQSTYRHDFVPTNGISPRNRQTNYPYGADAPKADIPGPYTNFRPRFADPLPQHIRDLDGQRFDDQPLTERQRVKRGEEWIGGRRYDEPLTDRGVYEPRRPQYYDRDRGRDVSPYRRDDRIYNVLDDGRRTSLDRPINRDSENDLERQNLRLGRHTSLDRYDLMDKRKTNLKQYMEGRRRDPFEGMFQERARNGSPERYYDRGRANERGRDYDRGRNESPTKFREYDRDRNAYNGYNDRYEKPMQPMIDSYADRRMTDRTTYKDYGEFLQEKIKLDELKKQPVEYPAANLRDHLTHRDTYREQMHGPEPPSKSYNSREGMLERERQLEAQIRREMQKIELHDGNFKPWARDAKNPTHHVPKSTNSGVYLFIRTNKLAKADVVKALQEGRSVLANSYGQLKGVATNREIQLLEGNEGWNTRASMTRTGDFWLDRSQDSTEIDDMILVIWFPTFNDAEKWVISERKFKTPSFPESYGSDVMILPLNDSQPQERIAYTYLMTEYPRQLDPVMFREVFVPKIKEVLLRKFGIDGFFIQSVGAKVIRGHWIKPSSLVTCIRFNTRKEALDLFLDPEYKQIRQEIHRRIEQLPFHVNWFKPVSFLFTLDKYV</sequence>
<dbReference type="KEGG" id="cvn:111133666"/>
<organism evidence="2 5">
    <name type="scientific">Crassostrea virginica</name>
    <name type="common">Eastern oyster</name>
    <dbReference type="NCBI Taxonomy" id="6565"/>
    <lineage>
        <taxon>Eukaryota</taxon>
        <taxon>Metazoa</taxon>
        <taxon>Spiralia</taxon>
        <taxon>Lophotrochozoa</taxon>
        <taxon>Mollusca</taxon>
        <taxon>Bivalvia</taxon>
        <taxon>Autobranchia</taxon>
        <taxon>Pteriomorphia</taxon>
        <taxon>Ostreida</taxon>
        <taxon>Ostreoidea</taxon>
        <taxon>Ostreidae</taxon>
        <taxon>Crassostrea</taxon>
    </lineage>
</organism>
<feature type="region of interest" description="Disordered" evidence="1">
    <location>
        <begin position="324"/>
        <end position="343"/>
    </location>
</feature>
<dbReference type="Proteomes" id="UP000694844">
    <property type="component" value="Chromosome 5"/>
</dbReference>
<dbReference type="RefSeq" id="XP_022337914.1">
    <property type="nucleotide sequence ID" value="XM_022482206.1"/>
</dbReference>
<evidence type="ECO:0000313" key="4">
    <source>
        <dbReference type="RefSeq" id="XP_022337914.1"/>
    </source>
</evidence>
<name>A0A8B8ECR8_CRAVI</name>
<keyword evidence="2" id="KW-1185">Reference proteome</keyword>
<accession>A0A8B8ECR8</accession>
<reference evidence="3 4" key="1">
    <citation type="submission" date="2025-04" db="UniProtKB">
        <authorList>
            <consortium name="RefSeq"/>
        </authorList>
    </citation>
    <scope>IDENTIFICATION</scope>
    <source>
        <tissue evidence="3 4">Whole sample</tissue>
    </source>
</reference>
<gene>
    <name evidence="3 4 5" type="primary">LOC111133666</name>
</gene>
<feature type="region of interest" description="Disordered" evidence="1">
    <location>
        <begin position="208"/>
        <end position="250"/>
    </location>
</feature>
<protein>
    <submittedName>
        <fullName evidence="3 4">Uncharacterized protein LOC111133666 isoform X1</fullName>
    </submittedName>
</protein>
<evidence type="ECO:0000313" key="3">
    <source>
        <dbReference type="RefSeq" id="XP_022337913.1"/>
    </source>
</evidence>
<proteinExistence type="predicted"/>
<evidence type="ECO:0000313" key="2">
    <source>
        <dbReference type="Proteomes" id="UP000694844"/>
    </source>
</evidence>
<evidence type="ECO:0000256" key="1">
    <source>
        <dbReference type="SAM" id="MobiDB-lite"/>
    </source>
</evidence>
<dbReference type="OrthoDB" id="6117907at2759"/>
<feature type="compositionally biased region" description="Basic and acidic residues" evidence="1">
    <location>
        <begin position="221"/>
        <end position="250"/>
    </location>
</feature>
<feature type="region of interest" description="Disordered" evidence="1">
    <location>
        <begin position="114"/>
        <end position="137"/>
    </location>
</feature>
<evidence type="ECO:0000313" key="5">
    <source>
        <dbReference type="RefSeq" id="XP_022337915.1"/>
    </source>
</evidence>
<dbReference type="RefSeq" id="XP_022337913.1">
    <property type="nucleotide sequence ID" value="XM_022482205.1"/>
</dbReference>
<dbReference type="AlphaFoldDB" id="A0A8B8ECR8"/>